<keyword evidence="3" id="KW-1185">Reference proteome</keyword>
<protein>
    <submittedName>
        <fullName evidence="1">Uncharacterized protein</fullName>
    </submittedName>
</protein>
<dbReference type="AlphaFoldDB" id="A0A8X6NUL8"/>
<proteinExistence type="predicted"/>
<organism evidence="1 3">
    <name type="scientific">Nephila pilipes</name>
    <name type="common">Giant wood spider</name>
    <name type="synonym">Nephila maculata</name>
    <dbReference type="NCBI Taxonomy" id="299642"/>
    <lineage>
        <taxon>Eukaryota</taxon>
        <taxon>Metazoa</taxon>
        <taxon>Ecdysozoa</taxon>
        <taxon>Arthropoda</taxon>
        <taxon>Chelicerata</taxon>
        <taxon>Arachnida</taxon>
        <taxon>Araneae</taxon>
        <taxon>Araneomorphae</taxon>
        <taxon>Entelegynae</taxon>
        <taxon>Araneoidea</taxon>
        <taxon>Nephilidae</taxon>
        <taxon>Nephila</taxon>
    </lineage>
</organism>
<sequence length="89" mass="9538">NKWESPPGDASEIPLPSSSLYLLGSAEEAPNFGACMALKPSATRQLGDPLRRKRPVGSLTEAVYLSNGNAGVLRSAQWGQKPLVEQNLF</sequence>
<evidence type="ECO:0000313" key="2">
    <source>
        <dbReference type="EMBL" id="GFU21138.1"/>
    </source>
</evidence>
<evidence type="ECO:0000313" key="1">
    <source>
        <dbReference type="EMBL" id="GFT35111.1"/>
    </source>
</evidence>
<name>A0A8X6NUL8_NEPPI</name>
<accession>A0A8X6NUL8</accession>
<feature type="non-terminal residue" evidence="1">
    <location>
        <position position="1"/>
    </location>
</feature>
<gene>
    <name evidence="1" type="ORF">NPIL_604261</name>
    <name evidence="2" type="ORF">NPIL_645371</name>
</gene>
<dbReference type="EMBL" id="BMAW01127449">
    <property type="protein sequence ID" value="GFU21138.1"/>
    <property type="molecule type" value="Genomic_DNA"/>
</dbReference>
<dbReference type="Proteomes" id="UP000887013">
    <property type="component" value="Unassembled WGS sequence"/>
</dbReference>
<reference evidence="1" key="1">
    <citation type="submission" date="2020-08" db="EMBL/GenBank/DDBJ databases">
        <title>Multicomponent nature underlies the extraordinary mechanical properties of spider dragline silk.</title>
        <authorList>
            <person name="Kono N."/>
            <person name="Nakamura H."/>
            <person name="Mori M."/>
            <person name="Yoshida Y."/>
            <person name="Ohtoshi R."/>
            <person name="Malay A.D."/>
            <person name="Moran D.A.P."/>
            <person name="Tomita M."/>
            <person name="Numata K."/>
            <person name="Arakawa K."/>
        </authorList>
    </citation>
    <scope>NUCLEOTIDE SEQUENCE</scope>
</reference>
<evidence type="ECO:0000313" key="3">
    <source>
        <dbReference type="Proteomes" id="UP000887013"/>
    </source>
</evidence>
<dbReference type="EMBL" id="BMAW01013646">
    <property type="protein sequence ID" value="GFT35111.1"/>
    <property type="molecule type" value="Genomic_DNA"/>
</dbReference>
<comment type="caution">
    <text evidence="1">The sequence shown here is derived from an EMBL/GenBank/DDBJ whole genome shotgun (WGS) entry which is preliminary data.</text>
</comment>